<dbReference type="AlphaFoldDB" id="A0A2M4B2R5"/>
<protein>
    <submittedName>
        <fullName evidence="1">Putative secreted protein</fullName>
    </submittedName>
</protein>
<proteinExistence type="predicted"/>
<sequence>MKREVCDCFRTAVPLSLCLSPWVAFVINSSQQANSWRYNVLLRSLDALLRVLKVPLEPTARVHRKLTELVGQIDVVFFNGVKVNRLNVMDGKLLPDVGVLHRLEDNV</sequence>
<name>A0A2M4B2R5_9DIPT</name>
<evidence type="ECO:0000313" key="1">
    <source>
        <dbReference type="EMBL" id="MBW47333.1"/>
    </source>
</evidence>
<organism evidence="1">
    <name type="scientific">Anopheles triannulatus</name>
    <dbReference type="NCBI Taxonomy" id="58253"/>
    <lineage>
        <taxon>Eukaryota</taxon>
        <taxon>Metazoa</taxon>
        <taxon>Ecdysozoa</taxon>
        <taxon>Arthropoda</taxon>
        <taxon>Hexapoda</taxon>
        <taxon>Insecta</taxon>
        <taxon>Pterygota</taxon>
        <taxon>Neoptera</taxon>
        <taxon>Endopterygota</taxon>
        <taxon>Diptera</taxon>
        <taxon>Nematocera</taxon>
        <taxon>Culicoidea</taxon>
        <taxon>Culicidae</taxon>
        <taxon>Anophelinae</taxon>
        <taxon>Anopheles</taxon>
    </lineage>
</organism>
<reference evidence="1" key="1">
    <citation type="submission" date="2018-01" db="EMBL/GenBank/DDBJ databases">
        <title>An insight into the sialome of Amazonian anophelines.</title>
        <authorList>
            <person name="Ribeiro J.M."/>
            <person name="Scarpassa V."/>
            <person name="Calvo E."/>
        </authorList>
    </citation>
    <scope>NUCLEOTIDE SEQUENCE</scope>
    <source>
        <tissue evidence="1">Salivary glands</tissue>
    </source>
</reference>
<accession>A0A2M4B2R5</accession>
<dbReference type="EMBL" id="GGFK01014012">
    <property type="protein sequence ID" value="MBW47333.1"/>
    <property type="molecule type" value="Transcribed_RNA"/>
</dbReference>